<gene>
    <name evidence="6" type="ORF">CALMAC_LOCUS14773</name>
</gene>
<reference evidence="6 7" key="1">
    <citation type="submission" date="2019-01" db="EMBL/GenBank/DDBJ databases">
        <authorList>
            <person name="Sayadi A."/>
        </authorList>
    </citation>
    <scope>NUCLEOTIDE SEQUENCE [LARGE SCALE GENOMIC DNA]</scope>
</reference>
<dbReference type="PANTHER" id="PTHR16011:SF0">
    <property type="entry name" value="INTRAFLAGELLAR TRANSPORT PROTEIN 57 HOMOLOG"/>
    <property type="match status" value="1"/>
</dbReference>
<evidence type="ECO:0000256" key="4">
    <source>
        <dbReference type="ARBA" id="ARBA00023273"/>
    </source>
</evidence>
<feature type="coiled-coil region" evidence="5">
    <location>
        <begin position="6"/>
        <end position="58"/>
    </location>
</feature>
<comment type="subcellular location">
    <subcellularLocation>
        <location evidence="1">Cell projection</location>
        <location evidence="1">Cilium</location>
    </subcellularLocation>
</comment>
<evidence type="ECO:0000313" key="7">
    <source>
        <dbReference type="Proteomes" id="UP000410492"/>
    </source>
</evidence>
<dbReference type="GO" id="GO:0042073">
    <property type="term" value="P:intraciliary transport"/>
    <property type="evidence" value="ECO:0007669"/>
    <property type="project" value="TreeGrafter"/>
</dbReference>
<comment type="similarity">
    <text evidence="2">Belongs to the IFT57 family.</text>
</comment>
<dbReference type="Proteomes" id="UP000410492">
    <property type="component" value="Unassembled WGS sequence"/>
</dbReference>
<dbReference type="Pfam" id="PF10498">
    <property type="entry name" value="IFT57"/>
    <property type="match status" value="1"/>
</dbReference>
<organism evidence="6 7">
    <name type="scientific">Callosobruchus maculatus</name>
    <name type="common">Southern cowpea weevil</name>
    <name type="synonym">Pulse bruchid</name>
    <dbReference type="NCBI Taxonomy" id="64391"/>
    <lineage>
        <taxon>Eukaryota</taxon>
        <taxon>Metazoa</taxon>
        <taxon>Ecdysozoa</taxon>
        <taxon>Arthropoda</taxon>
        <taxon>Hexapoda</taxon>
        <taxon>Insecta</taxon>
        <taxon>Pterygota</taxon>
        <taxon>Neoptera</taxon>
        <taxon>Endopterygota</taxon>
        <taxon>Coleoptera</taxon>
        <taxon>Polyphaga</taxon>
        <taxon>Cucujiformia</taxon>
        <taxon>Chrysomeloidea</taxon>
        <taxon>Chrysomelidae</taxon>
        <taxon>Bruchinae</taxon>
        <taxon>Bruchini</taxon>
        <taxon>Callosobruchus</taxon>
    </lineage>
</organism>
<keyword evidence="7" id="KW-1185">Reference proteome</keyword>
<protein>
    <recommendedName>
        <fullName evidence="8">Intraflagellar transport protein 57 homolog</fullName>
    </recommendedName>
</protein>
<dbReference type="GO" id="GO:0005794">
    <property type="term" value="C:Golgi apparatus"/>
    <property type="evidence" value="ECO:0007669"/>
    <property type="project" value="TreeGrafter"/>
</dbReference>
<dbReference type="EMBL" id="CAACVG010010366">
    <property type="protein sequence ID" value="VEN55643.1"/>
    <property type="molecule type" value="Genomic_DNA"/>
</dbReference>
<keyword evidence="3" id="KW-0969">Cilium</keyword>
<evidence type="ECO:0008006" key="8">
    <source>
        <dbReference type="Google" id="ProtNLM"/>
    </source>
</evidence>
<evidence type="ECO:0000256" key="2">
    <source>
        <dbReference type="ARBA" id="ARBA00009415"/>
    </source>
</evidence>
<dbReference type="GO" id="GO:0005929">
    <property type="term" value="C:cilium"/>
    <property type="evidence" value="ECO:0007669"/>
    <property type="project" value="UniProtKB-SubCell"/>
</dbReference>
<dbReference type="AlphaFoldDB" id="A0A653D6P3"/>
<dbReference type="PANTHER" id="PTHR16011">
    <property type="entry name" value="IFT57/HIPPI"/>
    <property type="match status" value="1"/>
</dbReference>
<sequence>MNGKELEDILGEYRNLQDQLSKLKDNYKNMSGGIAERNRELQKLTDTLESIKQQMEERGNSMTDGTPLVNIKKSVAKVKSEIMAMDVRIGVLQCIILQSKLREEKQIEKEYGQTISVF</sequence>
<dbReference type="GO" id="GO:0030992">
    <property type="term" value="C:intraciliary transport particle B"/>
    <property type="evidence" value="ECO:0007669"/>
    <property type="project" value="TreeGrafter"/>
</dbReference>
<accession>A0A653D6P3</accession>
<dbReference type="GO" id="GO:1905515">
    <property type="term" value="P:non-motile cilium assembly"/>
    <property type="evidence" value="ECO:0007669"/>
    <property type="project" value="TreeGrafter"/>
</dbReference>
<proteinExistence type="inferred from homology"/>
<keyword evidence="5" id="KW-0175">Coiled coil</keyword>
<evidence type="ECO:0000313" key="6">
    <source>
        <dbReference type="EMBL" id="VEN55643.1"/>
    </source>
</evidence>
<dbReference type="OrthoDB" id="423881at2759"/>
<evidence type="ECO:0000256" key="3">
    <source>
        <dbReference type="ARBA" id="ARBA00023069"/>
    </source>
</evidence>
<keyword evidence="4" id="KW-0966">Cell projection</keyword>
<evidence type="ECO:0000256" key="1">
    <source>
        <dbReference type="ARBA" id="ARBA00004138"/>
    </source>
</evidence>
<dbReference type="GO" id="GO:0005815">
    <property type="term" value="C:microtubule organizing center"/>
    <property type="evidence" value="ECO:0007669"/>
    <property type="project" value="TreeGrafter"/>
</dbReference>
<name>A0A653D6P3_CALMS</name>
<dbReference type="InterPro" id="IPR019530">
    <property type="entry name" value="Intra-flagellar_transport_57"/>
</dbReference>
<evidence type="ECO:0000256" key="5">
    <source>
        <dbReference type="SAM" id="Coils"/>
    </source>
</evidence>